<comment type="caution">
    <text evidence="2">The sequence shown here is derived from an EMBL/GenBank/DDBJ whole genome shotgun (WGS) entry which is preliminary data.</text>
</comment>
<feature type="region of interest" description="Disordered" evidence="1">
    <location>
        <begin position="11"/>
        <end position="44"/>
    </location>
</feature>
<accession>A0AAX0UHA3</accession>
<gene>
    <name evidence="2" type="ORF">CWD88_00840</name>
</gene>
<feature type="region of interest" description="Disordered" evidence="1">
    <location>
        <begin position="69"/>
        <end position="96"/>
    </location>
</feature>
<reference evidence="2 3" key="1">
    <citation type="submission" date="2017-11" db="EMBL/GenBank/DDBJ databases">
        <title>Molecular characterization of Burkholderia pseudomallei and closely related isolates from Vietnam.</title>
        <authorList>
            <person name="Ustinov D.V."/>
            <person name="Antonov A.S."/>
            <person name="Avdusheva E.F."/>
            <person name="Shpak I.M."/>
            <person name="Zakharova I.B."/>
            <person name="Thi L.A."/>
            <person name="Teteryatnikova N."/>
            <person name="Lopasteyskaya Y.A."/>
            <person name="Kuzyutina J.A."/>
            <person name="Ngo T.N."/>
            <person name="Victorov D.V."/>
        </authorList>
    </citation>
    <scope>NUCLEOTIDE SEQUENCE [LARGE SCALE GENOMIC DNA]</scope>
    <source>
        <strain evidence="2 3">V1512</strain>
    </source>
</reference>
<sequence>MAWSYILSMKGDVPSGREAGPARVAESRRRPLPDETNFPTVAGCETYPIERPPVETRFFECSRPGAFGASPKRKGITCAHGPASRGRPADLPDWVE</sequence>
<dbReference type="Proteomes" id="UP000231878">
    <property type="component" value="Unassembled WGS sequence"/>
</dbReference>
<organism evidence="2 3">
    <name type="scientific">Burkholderia pseudomallei</name>
    <name type="common">Pseudomonas pseudomallei</name>
    <dbReference type="NCBI Taxonomy" id="28450"/>
    <lineage>
        <taxon>Bacteria</taxon>
        <taxon>Pseudomonadati</taxon>
        <taxon>Pseudomonadota</taxon>
        <taxon>Betaproteobacteria</taxon>
        <taxon>Burkholderiales</taxon>
        <taxon>Burkholderiaceae</taxon>
        <taxon>Burkholderia</taxon>
        <taxon>pseudomallei group</taxon>
    </lineage>
</organism>
<dbReference type="AlphaFoldDB" id="A0AAX0UHA3"/>
<evidence type="ECO:0000313" key="2">
    <source>
        <dbReference type="EMBL" id="PJO67874.1"/>
    </source>
</evidence>
<dbReference type="EMBL" id="PHRB01000001">
    <property type="protein sequence ID" value="PJO67874.1"/>
    <property type="molecule type" value="Genomic_DNA"/>
</dbReference>
<protein>
    <submittedName>
        <fullName evidence="2">Uncharacterized protein</fullName>
    </submittedName>
</protein>
<proteinExistence type="predicted"/>
<name>A0AAX0UHA3_BURPE</name>
<evidence type="ECO:0000256" key="1">
    <source>
        <dbReference type="SAM" id="MobiDB-lite"/>
    </source>
</evidence>
<evidence type="ECO:0000313" key="3">
    <source>
        <dbReference type="Proteomes" id="UP000231878"/>
    </source>
</evidence>